<dbReference type="EMBL" id="NHYD01003718">
    <property type="protein sequence ID" value="PPQ74132.1"/>
    <property type="molecule type" value="Genomic_DNA"/>
</dbReference>
<feature type="transmembrane region" description="Helical" evidence="1">
    <location>
        <begin position="58"/>
        <end position="80"/>
    </location>
</feature>
<keyword evidence="1" id="KW-0812">Transmembrane</keyword>
<dbReference type="AlphaFoldDB" id="A0A409W6K3"/>
<evidence type="ECO:0000256" key="1">
    <source>
        <dbReference type="SAM" id="Phobius"/>
    </source>
</evidence>
<gene>
    <name evidence="2" type="ORF">CVT25_003590</name>
</gene>
<organism evidence="2 3">
    <name type="scientific">Psilocybe cyanescens</name>
    <dbReference type="NCBI Taxonomy" id="93625"/>
    <lineage>
        <taxon>Eukaryota</taxon>
        <taxon>Fungi</taxon>
        <taxon>Dikarya</taxon>
        <taxon>Basidiomycota</taxon>
        <taxon>Agaricomycotina</taxon>
        <taxon>Agaricomycetes</taxon>
        <taxon>Agaricomycetidae</taxon>
        <taxon>Agaricales</taxon>
        <taxon>Agaricineae</taxon>
        <taxon>Strophariaceae</taxon>
        <taxon>Psilocybe</taxon>
    </lineage>
</organism>
<feature type="transmembrane region" description="Helical" evidence="1">
    <location>
        <begin position="173"/>
        <end position="198"/>
    </location>
</feature>
<feature type="transmembrane region" description="Helical" evidence="1">
    <location>
        <begin position="132"/>
        <end position="153"/>
    </location>
</feature>
<sequence length="309" mass="34305">MGGTVKYTSIQEALISVLYLLCFLYFITEWYYLDWVVVINGHTRESIFWVTVGNGLQWVFVLNDFLQNSLLIISDGLLIWRCYHVWGQSFRVISAPLILLVAECGLFVATTVLNMKFNQITSDENVKLFNNISSALTFVSLGTTVITTFLIGYRIYSASRSNRSPSKRLFNHIVVMIIESAAAYSLALLFDAIVFVFLSNDMVGSTLDVAEHYVQTVVIVVAKKGVSPTILVARIALTDTNSTDASATLTHISGELQFGSQQGSGRRHSQNTTEGEVNGCVQADDAEPTPVIEVKRESNMDGMFRVEQV</sequence>
<keyword evidence="1" id="KW-1133">Transmembrane helix</keyword>
<keyword evidence="1" id="KW-0472">Membrane</keyword>
<comment type="caution">
    <text evidence="2">The sequence shown here is derived from an EMBL/GenBank/DDBJ whole genome shotgun (WGS) entry which is preliminary data.</text>
</comment>
<accession>A0A409W6K3</accession>
<feature type="transmembrane region" description="Helical" evidence="1">
    <location>
        <begin position="92"/>
        <end position="112"/>
    </location>
</feature>
<evidence type="ECO:0000313" key="2">
    <source>
        <dbReference type="EMBL" id="PPQ74132.1"/>
    </source>
</evidence>
<dbReference type="OrthoDB" id="3265004at2759"/>
<dbReference type="InParanoid" id="A0A409W6K3"/>
<feature type="transmembrane region" description="Helical" evidence="1">
    <location>
        <begin position="12"/>
        <end position="33"/>
    </location>
</feature>
<name>A0A409W6K3_PSICY</name>
<reference evidence="2 3" key="1">
    <citation type="journal article" date="2018" name="Evol. Lett.">
        <title>Horizontal gene cluster transfer increased hallucinogenic mushroom diversity.</title>
        <authorList>
            <person name="Reynolds H.T."/>
            <person name="Vijayakumar V."/>
            <person name="Gluck-Thaler E."/>
            <person name="Korotkin H.B."/>
            <person name="Matheny P.B."/>
            <person name="Slot J.C."/>
        </authorList>
    </citation>
    <scope>NUCLEOTIDE SEQUENCE [LARGE SCALE GENOMIC DNA]</scope>
    <source>
        <strain evidence="2 3">2631</strain>
    </source>
</reference>
<evidence type="ECO:0000313" key="3">
    <source>
        <dbReference type="Proteomes" id="UP000283269"/>
    </source>
</evidence>
<protein>
    <submittedName>
        <fullName evidence="2">Uncharacterized protein</fullName>
    </submittedName>
</protein>
<proteinExistence type="predicted"/>
<keyword evidence="3" id="KW-1185">Reference proteome</keyword>
<dbReference type="Proteomes" id="UP000283269">
    <property type="component" value="Unassembled WGS sequence"/>
</dbReference>